<evidence type="ECO:0000313" key="8">
    <source>
        <dbReference type="Proteomes" id="UP000572072"/>
    </source>
</evidence>
<keyword evidence="4 6" id="KW-1133">Transmembrane helix</keyword>
<proteinExistence type="predicted"/>
<feature type="transmembrane region" description="Helical" evidence="6">
    <location>
        <begin position="309"/>
        <end position="329"/>
    </location>
</feature>
<sequence length="432" mass="47348">MQIRAFSYLKENSRYKDRLFSSLAIAGALRVVSSACAISLTILVAHVSNAQTTGEFFLMFNLLFFLSIVGQLGYDHALLKTNAIAHSHQHKTQQCKNLHVALQHSLVFCFVLCGLSFMAFRLFMLQTTIPESTFIMMLCGVPLVAFSQLISRALQAQNKLFSSLFSFQLGINSLIVLALISIPLKRPLSSDELMAVLLTVIAVVAMLSAIFGIKSGALTSIKPARNGALTRSARKIWAGNVVLHSTQWLSLPLAATLVTSSELGLLATAQRTSLVVGFILVTINFVFAPKFASFYQQKELNKLKKLSQVSCRLSLITSILPVLALLFYSEYIMRLYGDEFASAASILKILTLGQMVNAATGSTGCLLLMTGFEETVRKISFTSSFVLILSLVILTYLYGVIGSAWAMTISMTLQNLLSLYYVRVRLGFSPIG</sequence>
<accession>A0A7Y3Z892</accession>
<dbReference type="RefSeq" id="WP_171357800.1">
    <property type="nucleotide sequence ID" value="NZ_CAJDZO010000009.1"/>
</dbReference>
<keyword evidence="5 6" id="KW-0472">Membrane</keyword>
<dbReference type="InterPro" id="IPR050833">
    <property type="entry name" value="Poly_Biosynth_Transport"/>
</dbReference>
<evidence type="ECO:0000313" key="7">
    <source>
        <dbReference type="EMBL" id="NOH48344.1"/>
    </source>
</evidence>
<feature type="transmembrane region" description="Helical" evidence="6">
    <location>
        <begin position="132"/>
        <end position="151"/>
    </location>
</feature>
<evidence type="ECO:0000256" key="6">
    <source>
        <dbReference type="SAM" id="Phobius"/>
    </source>
</evidence>
<dbReference type="Proteomes" id="UP000572072">
    <property type="component" value="Unassembled WGS sequence"/>
</dbReference>
<gene>
    <name evidence="7" type="ORF">F0262_09770</name>
</gene>
<feature type="transmembrane region" description="Helical" evidence="6">
    <location>
        <begin position="269"/>
        <end position="288"/>
    </location>
</feature>
<feature type="transmembrane region" description="Helical" evidence="6">
    <location>
        <begin position="194"/>
        <end position="215"/>
    </location>
</feature>
<organism evidence="7 8">
    <name type="scientific">Vibrio rotiferianus</name>
    <dbReference type="NCBI Taxonomy" id="190895"/>
    <lineage>
        <taxon>Bacteria</taxon>
        <taxon>Pseudomonadati</taxon>
        <taxon>Pseudomonadota</taxon>
        <taxon>Gammaproteobacteria</taxon>
        <taxon>Vibrionales</taxon>
        <taxon>Vibrionaceae</taxon>
        <taxon>Vibrio</taxon>
    </lineage>
</organism>
<feature type="transmembrane region" description="Helical" evidence="6">
    <location>
        <begin position="379"/>
        <end position="398"/>
    </location>
</feature>
<feature type="transmembrane region" description="Helical" evidence="6">
    <location>
        <begin position="236"/>
        <end position="257"/>
    </location>
</feature>
<feature type="transmembrane region" description="Helical" evidence="6">
    <location>
        <begin position="163"/>
        <end position="182"/>
    </location>
</feature>
<keyword evidence="2" id="KW-1003">Cell membrane</keyword>
<evidence type="ECO:0000256" key="5">
    <source>
        <dbReference type="ARBA" id="ARBA00023136"/>
    </source>
</evidence>
<dbReference type="PANTHER" id="PTHR30250">
    <property type="entry name" value="PST FAMILY PREDICTED COLANIC ACID TRANSPORTER"/>
    <property type="match status" value="1"/>
</dbReference>
<feature type="transmembrane region" description="Helical" evidence="6">
    <location>
        <begin position="20"/>
        <end position="44"/>
    </location>
</feature>
<dbReference type="EMBL" id="VTYN01000008">
    <property type="protein sequence ID" value="NOH48344.1"/>
    <property type="molecule type" value="Genomic_DNA"/>
</dbReference>
<dbReference type="AlphaFoldDB" id="A0A7Y3Z892"/>
<name>A0A7Y3Z892_9VIBR</name>
<feature type="transmembrane region" description="Helical" evidence="6">
    <location>
        <begin position="100"/>
        <end position="120"/>
    </location>
</feature>
<protein>
    <submittedName>
        <fullName evidence="7">Capsular biosynthesis protein</fullName>
    </submittedName>
</protein>
<feature type="transmembrane region" description="Helical" evidence="6">
    <location>
        <begin position="56"/>
        <end position="79"/>
    </location>
</feature>
<evidence type="ECO:0000256" key="2">
    <source>
        <dbReference type="ARBA" id="ARBA00022475"/>
    </source>
</evidence>
<evidence type="ECO:0000256" key="3">
    <source>
        <dbReference type="ARBA" id="ARBA00022692"/>
    </source>
</evidence>
<evidence type="ECO:0000256" key="4">
    <source>
        <dbReference type="ARBA" id="ARBA00022989"/>
    </source>
</evidence>
<reference evidence="7 8" key="1">
    <citation type="submission" date="2019-08" db="EMBL/GenBank/DDBJ databases">
        <title>Draft genome sequencing and comparative genomics of hatchery-associated Vibrios.</title>
        <authorList>
            <person name="Kehlet-Delgado H."/>
            <person name="Mueller R.S."/>
        </authorList>
    </citation>
    <scope>NUCLEOTIDE SEQUENCE [LARGE SCALE GENOMIC DNA]</scope>
    <source>
        <strain evidence="7 8">00-78-3</strain>
    </source>
</reference>
<evidence type="ECO:0000256" key="1">
    <source>
        <dbReference type="ARBA" id="ARBA00004651"/>
    </source>
</evidence>
<comment type="subcellular location">
    <subcellularLocation>
        <location evidence="1">Cell membrane</location>
        <topology evidence="1">Multi-pass membrane protein</topology>
    </subcellularLocation>
</comment>
<comment type="caution">
    <text evidence="7">The sequence shown here is derived from an EMBL/GenBank/DDBJ whole genome shotgun (WGS) entry which is preliminary data.</text>
</comment>
<dbReference type="PANTHER" id="PTHR30250:SF11">
    <property type="entry name" value="O-ANTIGEN TRANSPORTER-RELATED"/>
    <property type="match status" value="1"/>
</dbReference>
<keyword evidence="3 6" id="KW-0812">Transmembrane</keyword>
<dbReference type="GO" id="GO:0005886">
    <property type="term" value="C:plasma membrane"/>
    <property type="evidence" value="ECO:0007669"/>
    <property type="project" value="UniProtKB-SubCell"/>
</dbReference>
<feature type="transmembrane region" description="Helical" evidence="6">
    <location>
        <begin position="349"/>
        <end position="372"/>
    </location>
</feature>